<accession>A0A5D0MC84</accession>
<feature type="domain" description="CinA C-terminal" evidence="1">
    <location>
        <begin position="69"/>
        <end position="208"/>
    </location>
</feature>
<dbReference type="SUPFAM" id="SSF142433">
    <property type="entry name" value="CinA-like"/>
    <property type="match status" value="1"/>
</dbReference>
<dbReference type="Pfam" id="PF02464">
    <property type="entry name" value="CinA"/>
    <property type="match status" value="1"/>
</dbReference>
<keyword evidence="3" id="KW-1185">Reference proteome</keyword>
<reference evidence="2" key="1">
    <citation type="submission" date="2019-08" db="EMBL/GenBank/DDBJ databases">
        <title>Genomic characterization of a novel candidate phylum (ARYD3) from a high temperature, high salinity tertiary oil reservoir in north central Oklahoma, USA.</title>
        <authorList>
            <person name="Youssef N.H."/>
            <person name="Yadav A."/>
            <person name="Elshahed M.S."/>
        </authorList>
    </citation>
    <scope>NUCLEOTIDE SEQUENCE [LARGE SCALE GENOMIC DNA]</scope>
    <source>
        <strain evidence="2">ARYD3</strain>
    </source>
</reference>
<evidence type="ECO:0000313" key="2">
    <source>
        <dbReference type="EMBL" id="TYB31367.1"/>
    </source>
</evidence>
<sequence length="215" mass="24892">MELDKYIILYNKLSNNDINYLTKFDHISIGKNNIVIKKPTDKEIYYKIVNYLIRKRILFYCFDYIDNLLNFMLEKNITISVVESVTGGKLSDTIVNQEGISKIFKGSIIAYSTSSKIELLKISKKAINKYGTVSFNISNKMIESLKNYFSSDVYISTTGYAGPTGKDVGTIYVTIAYNGKKYNFKWNFRGKRNDIRKGLISYIFWALNKILIKEY</sequence>
<dbReference type="GO" id="GO:0016787">
    <property type="term" value="F:hydrolase activity"/>
    <property type="evidence" value="ECO:0007669"/>
    <property type="project" value="UniProtKB-KW"/>
</dbReference>
<evidence type="ECO:0000259" key="1">
    <source>
        <dbReference type="Pfam" id="PF02464"/>
    </source>
</evidence>
<comment type="caution">
    <text evidence="2">The sequence shown here is derived from an EMBL/GenBank/DDBJ whole genome shotgun (WGS) entry which is preliminary data.</text>
</comment>
<proteinExistence type="predicted"/>
<name>A0A5D0MC84_9BACT</name>
<protein>
    <submittedName>
        <fullName evidence="2">Nicotinamide-nucleotide amidohydrolase family protein</fullName>
    </submittedName>
</protein>
<dbReference type="InterPro" id="IPR036653">
    <property type="entry name" value="CinA-like_C"/>
</dbReference>
<organism evidence="2 3">
    <name type="scientific">Candidatus Mcinerneyibacterium aminivorans</name>
    <dbReference type="NCBI Taxonomy" id="2703815"/>
    <lineage>
        <taxon>Bacteria</taxon>
        <taxon>Candidatus Macinerneyibacteriota</taxon>
        <taxon>Candidatus Mcinerneyibacteria</taxon>
        <taxon>Candidatus Mcinerneyibacteriales</taxon>
        <taxon>Candidatus Mcinerneyibacteriaceae</taxon>
        <taxon>Candidatus Mcinerneyibacterium</taxon>
    </lineage>
</organism>
<dbReference type="AlphaFoldDB" id="A0A5D0MC84"/>
<dbReference type="Gene3D" id="3.90.950.20">
    <property type="entry name" value="CinA-like"/>
    <property type="match status" value="1"/>
</dbReference>
<dbReference type="NCBIfam" id="TIGR00199">
    <property type="entry name" value="PncC_domain"/>
    <property type="match status" value="1"/>
</dbReference>
<dbReference type="EMBL" id="VSIX01000035">
    <property type="protein sequence ID" value="TYB31367.1"/>
    <property type="molecule type" value="Genomic_DNA"/>
</dbReference>
<dbReference type="Proteomes" id="UP000324143">
    <property type="component" value="Unassembled WGS sequence"/>
</dbReference>
<dbReference type="InterPro" id="IPR008136">
    <property type="entry name" value="CinA_C"/>
</dbReference>
<gene>
    <name evidence="2" type="ORF">FXF47_04295</name>
</gene>
<evidence type="ECO:0000313" key="3">
    <source>
        <dbReference type="Proteomes" id="UP000324143"/>
    </source>
</evidence>